<protein>
    <submittedName>
        <fullName evidence="2">Uncharacterized protein</fullName>
    </submittedName>
</protein>
<keyword evidence="1" id="KW-0472">Membrane</keyword>
<reference evidence="2 3" key="1">
    <citation type="submission" date="2023-08" db="EMBL/GenBank/DDBJ databases">
        <title>A Necator americanus chromosomal reference genome.</title>
        <authorList>
            <person name="Ilik V."/>
            <person name="Petrzelkova K.J."/>
            <person name="Pardy F."/>
            <person name="Fuh T."/>
            <person name="Niatou-Singa F.S."/>
            <person name="Gouil Q."/>
            <person name="Baker L."/>
            <person name="Ritchie M.E."/>
            <person name="Jex A.R."/>
            <person name="Gazzola D."/>
            <person name="Li H."/>
            <person name="Toshio Fujiwara R."/>
            <person name="Zhan B."/>
            <person name="Aroian R.V."/>
            <person name="Pafco B."/>
            <person name="Schwarz E.M."/>
        </authorList>
    </citation>
    <scope>NUCLEOTIDE SEQUENCE [LARGE SCALE GENOMIC DNA]</scope>
    <source>
        <strain evidence="2 3">Aroian</strain>
        <tissue evidence="2">Whole animal</tissue>
    </source>
</reference>
<name>A0ABR1ED37_NECAM</name>
<evidence type="ECO:0000313" key="2">
    <source>
        <dbReference type="EMBL" id="KAK6760609.1"/>
    </source>
</evidence>
<proteinExistence type="predicted"/>
<keyword evidence="3" id="KW-1185">Reference proteome</keyword>
<evidence type="ECO:0000313" key="3">
    <source>
        <dbReference type="Proteomes" id="UP001303046"/>
    </source>
</evidence>
<dbReference type="EMBL" id="JAVFWL010000006">
    <property type="protein sequence ID" value="KAK6760609.1"/>
    <property type="molecule type" value="Genomic_DNA"/>
</dbReference>
<gene>
    <name evidence="2" type="primary">Necator_chrX.g22061</name>
    <name evidence="2" type="ORF">RB195_021900</name>
</gene>
<dbReference type="Proteomes" id="UP001303046">
    <property type="component" value="Unassembled WGS sequence"/>
</dbReference>
<keyword evidence="1" id="KW-1133">Transmembrane helix</keyword>
<evidence type="ECO:0000256" key="1">
    <source>
        <dbReference type="SAM" id="Phobius"/>
    </source>
</evidence>
<feature type="transmembrane region" description="Helical" evidence="1">
    <location>
        <begin position="6"/>
        <end position="31"/>
    </location>
</feature>
<accession>A0ABR1ED37</accession>
<comment type="caution">
    <text evidence="2">The sequence shown here is derived from an EMBL/GenBank/DDBJ whole genome shotgun (WGS) entry which is preliminary data.</text>
</comment>
<organism evidence="2 3">
    <name type="scientific">Necator americanus</name>
    <name type="common">Human hookworm</name>
    <dbReference type="NCBI Taxonomy" id="51031"/>
    <lineage>
        <taxon>Eukaryota</taxon>
        <taxon>Metazoa</taxon>
        <taxon>Ecdysozoa</taxon>
        <taxon>Nematoda</taxon>
        <taxon>Chromadorea</taxon>
        <taxon>Rhabditida</taxon>
        <taxon>Rhabditina</taxon>
        <taxon>Rhabditomorpha</taxon>
        <taxon>Strongyloidea</taxon>
        <taxon>Ancylostomatidae</taxon>
        <taxon>Bunostominae</taxon>
        <taxon>Necator</taxon>
    </lineage>
</organism>
<keyword evidence="1" id="KW-0812">Transmembrane</keyword>
<sequence>MPASALLGTFAFAGFFVTIGCVVLTMLNVLLWGRTLFTLNDFPLWAYDDDHPMNNLTLIAELLAQNKTVYPDLPFAI</sequence>